<dbReference type="Proteomes" id="UP000550787">
    <property type="component" value="Unassembled WGS sequence"/>
</dbReference>
<evidence type="ECO:0000313" key="2">
    <source>
        <dbReference type="EMBL" id="MBB2158367.1"/>
    </source>
</evidence>
<comment type="caution">
    <text evidence="2">The sequence shown here is derived from an EMBL/GenBank/DDBJ whole genome shotgun (WGS) entry which is preliminary data.</text>
</comment>
<evidence type="ECO:0000256" key="1">
    <source>
        <dbReference type="ARBA" id="ARBA00007031"/>
    </source>
</evidence>
<dbReference type="Gene3D" id="1.10.10.1550">
    <property type="entry name" value="ROS/MUCR transcriptional regulator protein"/>
    <property type="match status" value="1"/>
</dbReference>
<dbReference type="InterPro" id="IPR041920">
    <property type="entry name" value="ROS/MUCR_sf"/>
</dbReference>
<dbReference type="Pfam" id="PF05443">
    <property type="entry name" value="ROS_MUCR"/>
    <property type="match status" value="1"/>
</dbReference>
<accession>A0A7W4NIJ4</accession>
<organism evidence="2 3">
    <name type="scientific">Gluconacetobacter diazotrophicus</name>
    <name type="common">Acetobacter diazotrophicus</name>
    <dbReference type="NCBI Taxonomy" id="33996"/>
    <lineage>
        <taxon>Bacteria</taxon>
        <taxon>Pseudomonadati</taxon>
        <taxon>Pseudomonadota</taxon>
        <taxon>Alphaproteobacteria</taxon>
        <taxon>Acetobacterales</taxon>
        <taxon>Acetobacteraceae</taxon>
        <taxon>Gluconacetobacter</taxon>
    </lineage>
</organism>
<name>A0A7W4NIJ4_GLUDI</name>
<dbReference type="EMBL" id="JABEQG010000079">
    <property type="protein sequence ID" value="MBB2158367.1"/>
    <property type="molecule type" value="Genomic_DNA"/>
</dbReference>
<gene>
    <name evidence="2" type="ORF">HLH33_19085</name>
</gene>
<proteinExistence type="inferred from homology"/>
<comment type="similarity">
    <text evidence="1">Belongs to the ros/MucR family.</text>
</comment>
<dbReference type="InterPro" id="IPR008807">
    <property type="entry name" value="ROS_MUCR"/>
</dbReference>
<dbReference type="GO" id="GO:0003677">
    <property type="term" value="F:DNA binding"/>
    <property type="evidence" value="ECO:0007669"/>
    <property type="project" value="InterPro"/>
</dbReference>
<protein>
    <submittedName>
        <fullName evidence="2">MucR family transcriptional regulator</fullName>
    </submittedName>
</protein>
<evidence type="ECO:0000313" key="3">
    <source>
        <dbReference type="Proteomes" id="UP000550787"/>
    </source>
</evidence>
<dbReference type="GO" id="GO:0008270">
    <property type="term" value="F:zinc ion binding"/>
    <property type="evidence" value="ECO:0007669"/>
    <property type="project" value="InterPro"/>
</dbReference>
<dbReference type="AlphaFoldDB" id="A0A7W4NIJ4"/>
<dbReference type="GO" id="GO:0006355">
    <property type="term" value="P:regulation of DNA-templated transcription"/>
    <property type="evidence" value="ECO:0007669"/>
    <property type="project" value="InterPro"/>
</dbReference>
<sequence>MKVLTARIATAYVAHTQTAPIELPGLLTSIYDALACVSTIPDTPDRPEAPTPAVPPKRSVFPDYIVCLEDGRQFKTLKRHLMSAYNLTPDQYRARWNLPADYPMVAPNYGLHRAKLAKAFGLGRTDVPPVEAPPEIVEGVVVTRVPAARRGRRRRA</sequence>
<reference evidence="2 3" key="1">
    <citation type="submission" date="2020-04" db="EMBL/GenBank/DDBJ databases">
        <title>Description of novel Gluconacetobacter.</title>
        <authorList>
            <person name="Sombolestani A."/>
        </authorList>
    </citation>
    <scope>NUCLEOTIDE SEQUENCE [LARGE SCALE GENOMIC DNA]</scope>
    <source>
        <strain evidence="2 3">LMG 7603</strain>
    </source>
</reference>